<dbReference type="AlphaFoldDB" id="A0A965ZJT2"/>
<keyword evidence="1" id="KW-0378">Hydrolase</keyword>
<dbReference type="Gene3D" id="3.40.720.10">
    <property type="entry name" value="Alkaline Phosphatase, subunit A"/>
    <property type="match status" value="2"/>
</dbReference>
<comment type="caution">
    <text evidence="2">The sequence shown here is derived from an EMBL/GenBank/DDBJ whole genome shotgun (WGS) entry which is preliminary data.</text>
</comment>
<evidence type="ECO:0000313" key="2">
    <source>
        <dbReference type="EMBL" id="NCD72469.1"/>
    </source>
</evidence>
<dbReference type="GO" id="GO:0009395">
    <property type="term" value="P:phospholipid catabolic process"/>
    <property type="evidence" value="ECO:0007669"/>
    <property type="project" value="TreeGrafter"/>
</dbReference>
<proteinExistence type="predicted"/>
<reference evidence="2" key="1">
    <citation type="submission" date="2020-01" db="EMBL/GenBank/DDBJ databases">
        <authorList>
            <person name="Seo Y.L."/>
        </authorList>
    </citation>
    <scope>NUCLEOTIDE SEQUENCE</scope>
    <source>
        <strain evidence="2">R11</strain>
    </source>
</reference>
<dbReference type="PANTHER" id="PTHR31956:SF1">
    <property type="entry name" value="NON-SPECIFIC PHOSPHOLIPASE C1"/>
    <property type="match status" value="1"/>
</dbReference>
<evidence type="ECO:0000313" key="3">
    <source>
        <dbReference type="Proteomes" id="UP000638732"/>
    </source>
</evidence>
<protein>
    <submittedName>
        <fullName evidence="2">Phosphoesterase</fullName>
    </submittedName>
</protein>
<dbReference type="EMBL" id="WWEO01000045">
    <property type="protein sequence ID" value="NCD72469.1"/>
    <property type="molecule type" value="Genomic_DNA"/>
</dbReference>
<dbReference type="PANTHER" id="PTHR31956">
    <property type="entry name" value="NON-SPECIFIC PHOSPHOLIPASE C4-RELATED"/>
    <property type="match status" value="1"/>
</dbReference>
<dbReference type="Proteomes" id="UP000638732">
    <property type="component" value="Unassembled WGS sequence"/>
</dbReference>
<keyword evidence="3" id="KW-1185">Reference proteome</keyword>
<name>A0A965ZJT2_9SPHI</name>
<reference evidence="2" key="2">
    <citation type="submission" date="2020-10" db="EMBL/GenBank/DDBJ databases">
        <title>Mucilaginibacter sp. nov., isolated from soil.</title>
        <authorList>
            <person name="Jeon C.O."/>
        </authorList>
    </citation>
    <scope>NUCLEOTIDE SEQUENCE</scope>
    <source>
        <strain evidence="2">R11</strain>
    </source>
</reference>
<sequence>MGTFVVSRNSSDDKYAVWHFAHENGEVTFTRQSINQNASFNHSYQLASIGGYIMAWGPCETTNGNKGFPYQLFEFDPNSADPLNAKPVQAAIWPISKFWSYRTYYSNNPDEQKVLNLIPMGGNFMLFFVGGEGRGTYMLFNFDPDFVNPVADDAADGGTGSTTGSDPLPGCYTQQGGFPSIQSDHELIPIGNYVLDRFGDGSSYRIWSFDSQNITPLSIPQVQDGTLKGIDFKHKVVVIGENVLTWVPGEASFRLWNFNAHAQSPLSLIAEGTLPAEMVVSASLASFETRVPIATNATSDLGSIGYMRSKIKHVVYYMLESRSFDNVCGWLYEKDEGSINYIGSDEPFNGASTDNYNLDGDTKVYTSKFNNGELSNEVELADQLQDPFHDNSDSLLQMFYNKEPGYAGKAKPDMGGFVKNNANHQVMLTFAPEQLPVINGLAKNFAVSDEWFSSVPGGTDINRAFSVSGSGLNRLDTWEGGSPYEYWPQYPHRQSIWKVLWNNGIKDWKIYNAILWLNHPFTYHLYLEGQVPSLDALIQKQANQFEPTNFLDSIDNFKTQAQNGMLPAFSFLEPVWISPNGTSSYHPGADLVPAEVTLNEIYEAIKSGPDWESTLLVVTFSKSGGIYDHVSPPYATKPWPNDSVNDFNYDLMGARVPTILVSPLIKKNTVFRSGGKIPYDSTSFAATLLKWFGIPKSRWGLGDRMDQAPTFEGVFLEPEARTDAPTLSIPYDNKFPKS</sequence>
<accession>A0A965ZJT2</accession>
<dbReference type="InterPro" id="IPR007312">
    <property type="entry name" value="Phosphoesterase"/>
</dbReference>
<dbReference type="Pfam" id="PF04185">
    <property type="entry name" value="Phosphoesterase"/>
    <property type="match status" value="1"/>
</dbReference>
<gene>
    <name evidence="2" type="ORF">GSY63_24095</name>
</gene>
<organism evidence="2 3">
    <name type="scientific">Mucilaginibacter agri</name>
    <dbReference type="NCBI Taxonomy" id="2695265"/>
    <lineage>
        <taxon>Bacteria</taxon>
        <taxon>Pseudomonadati</taxon>
        <taxon>Bacteroidota</taxon>
        <taxon>Sphingobacteriia</taxon>
        <taxon>Sphingobacteriales</taxon>
        <taxon>Sphingobacteriaceae</taxon>
        <taxon>Mucilaginibacter</taxon>
    </lineage>
</organism>
<dbReference type="InterPro" id="IPR017850">
    <property type="entry name" value="Alkaline_phosphatase_core_sf"/>
</dbReference>
<dbReference type="GO" id="GO:0042578">
    <property type="term" value="F:phosphoric ester hydrolase activity"/>
    <property type="evidence" value="ECO:0007669"/>
    <property type="project" value="UniProtKB-ARBA"/>
</dbReference>
<dbReference type="RefSeq" id="WP_166588411.1">
    <property type="nucleotide sequence ID" value="NZ_WWEO01000045.1"/>
</dbReference>
<evidence type="ECO:0000256" key="1">
    <source>
        <dbReference type="ARBA" id="ARBA00022801"/>
    </source>
</evidence>